<dbReference type="EMBL" id="CAJNOK010001891">
    <property type="protein sequence ID" value="CAF0834849.1"/>
    <property type="molecule type" value="Genomic_DNA"/>
</dbReference>
<comment type="caution">
    <text evidence="4">The sequence shown here is derived from an EMBL/GenBank/DDBJ whole genome shotgun (WGS) entry which is preliminary data.</text>
</comment>
<keyword evidence="7" id="KW-1185">Reference proteome</keyword>
<dbReference type="EMBL" id="CAJOBC010003925">
    <property type="protein sequence ID" value="CAF3806745.1"/>
    <property type="molecule type" value="Genomic_DNA"/>
</dbReference>
<evidence type="ECO:0000313" key="4">
    <source>
        <dbReference type="EMBL" id="CAF1036163.1"/>
    </source>
</evidence>
<dbReference type="Proteomes" id="UP000663829">
    <property type="component" value="Unassembled WGS sequence"/>
</dbReference>
<feature type="region of interest" description="Disordered" evidence="2">
    <location>
        <begin position="76"/>
        <end position="104"/>
    </location>
</feature>
<dbReference type="Proteomes" id="UP000682733">
    <property type="component" value="Unassembled WGS sequence"/>
</dbReference>
<sequence length="264" mass="30689">MSAQTIQHQEYPESLANNEQVTLHHSESFEENGFKALQNILSLSTSFGSNIQRQNIPNSNNIGVAHRSLSAQNLTSHVLPSTSSSDHGLPPTTNSQQRRSTISRNPAELDSFTHQFEIKIREQSLLWQKELQKVIDKKNSELDSIKSSYESKLRASLESNKKIEAVINQLNDENKRLKYEVEHQIKSEQLQIKNDYEQYKQDMERKVSDMKTFYEDDKQEMKKHHNRIYQDLVDETNQVSLFSLNLIELQNKKNHTRSLHISIL</sequence>
<dbReference type="EMBL" id="CAJOBA010001891">
    <property type="protein sequence ID" value="CAF3619573.1"/>
    <property type="molecule type" value="Genomic_DNA"/>
</dbReference>
<evidence type="ECO:0000313" key="5">
    <source>
        <dbReference type="EMBL" id="CAF3619573.1"/>
    </source>
</evidence>
<name>A0A814JI36_9BILA</name>
<reference evidence="4" key="1">
    <citation type="submission" date="2021-02" db="EMBL/GenBank/DDBJ databases">
        <authorList>
            <person name="Nowell W R."/>
        </authorList>
    </citation>
    <scope>NUCLEOTIDE SEQUENCE</scope>
</reference>
<keyword evidence="1" id="KW-0175">Coiled coil</keyword>
<evidence type="ECO:0000313" key="3">
    <source>
        <dbReference type="EMBL" id="CAF0834849.1"/>
    </source>
</evidence>
<evidence type="ECO:0000313" key="6">
    <source>
        <dbReference type="EMBL" id="CAF3806745.1"/>
    </source>
</evidence>
<feature type="coiled-coil region" evidence="1">
    <location>
        <begin position="153"/>
        <end position="187"/>
    </location>
</feature>
<dbReference type="OrthoDB" id="78101at2759"/>
<accession>A0A814JI36</accession>
<organism evidence="4 7">
    <name type="scientific">Didymodactylos carnosus</name>
    <dbReference type="NCBI Taxonomy" id="1234261"/>
    <lineage>
        <taxon>Eukaryota</taxon>
        <taxon>Metazoa</taxon>
        <taxon>Spiralia</taxon>
        <taxon>Gnathifera</taxon>
        <taxon>Rotifera</taxon>
        <taxon>Eurotatoria</taxon>
        <taxon>Bdelloidea</taxon>
        <taxon>Philodinida</taxon>
        <taxon>Philodinidae</taxon>
        <taxon>Didymodactylos</taxon>
    </lineage>
</organism>
<evidence type="ECO:0000313" key="7">
    <source>
        <dbReference type="Proteomes" id="UP000663829"/>
    </source>
</evidence>
<evidence type="ECO:0000256" key="1">
    <source>
        <dbReference type="SAM" id="Coils"/>
    </source>
</evidence>
<dbReference type="AlphaFoldDB" id="A0A814JI36"/>
<dbReference type="Proteomes" id="UP000677228">
    <property type="component" value="Unassembled WGS sequence"/>
</dbReference>
<evidence type="ECO:0000256" key="2">
    <source>
        <dbReference type="SAM" id="MobiDB-lite"/>
    </source>
</evidence>
<dbReference type="EMBL" id="CAJNOQ010003925">
    <property type="protein sequence ID" value="CAF1036163.1"/>
    <property type="molecule type" value="Genomic_DNA"/>
</dbReference>
<gene>
    <name evidence="4" type="ORF">GPM918_LOCUS15537</name>
    <name evidence="3" type="ORF">OVA965_LOCUS6335</name>
    <name evidence="6" type="ORF">SRO942_LOCUS15537</name>
    <name evidence="5" type="ORF">TMI583_LOCUS6331</name>
</gene>
<protein>
    <submittedName>
        <fullName evidence="4">Uncharacterized protein</fullName>
    </submittedName>
</protein>
<dbReference type="Proteomes" id="UP000681722">
    <property type="component" value="Unassembled WGS sequence"/>
</dbReference>
<proteinExistence type="predicted"/>